<keyword evidence="2" id="KW-1185">Reference proteome</keyword>
<evidence type="ECO:0000313" key="1">
    <source>
        <dbReference type="EMBL" id="QDU89100.1"/>
    </source>
</evidence>
<dbReference type="AlphaFoldDB" id="A0A518DCB7"/>
<dbReference type="EMBL" id="CP036291">
    <property type="protein sequence ID" value="QDU89100.1"/>
    <property type="molecule type" value="Genomic_DNA"/>
</dbReference>
<dbReference type="OrthoDB" id="274989at2"/>
<sequence length="185" mass="19891">MVAASKPHEGNRLVQNLKKVVQQADRSITWAVFADDDPLMLRRLGEALGKESAAIIPAPQNLWSCGGHALEDAVVWAINELAVVSVVLVGSSAAGVPVSDPILAGRAAADESENTLLASVRASERKRRLAQEDFSQQVQSLVNVHEVGHRVARGSLALHCLFYRAESGVFTAFDPRDGSFRALIN</sequence>
<name>A0A518DCB7_9BACT</name>
<evidence type="ECO:0000313" key="2">
    <source>
        <dbReference type="Proteomes" id="UP000317429"/>
    </source>
</evidence>
<dbReference type="GO" id="GO:0004089">
    <property type="term" value="F:carbonate dehydratase activity"/>
    <property type="evidence" value="ECO:0007669"/>
    <property type="project" value="InterPro"/>
</dbReference>
<dbReference type="KEGG" id="pnd:Pla175_24860"/>
<dbReference type="InterPro" id="IPR036874">
    <property type="entry name" value="Carbonic_anhydrase_sf"/>
</dbReference>
<accession>A0A518DCB7</accession>
<dbReference type="SUPFAM" id="SSF53056">
    <property type="entry name" value="beta-carbonic anhydrase, cab"/>
    <property type="match status" value="1"/>
</dbReference>
<dbReference type="Proteomes" id="UP000317429">
    <property type="component" value="Chromosome"/>
</dbReference>
<dbReference type="Gene3D" id="3.40.1050.10">
    <property type="entry name" value="Carbonic anhydrase"/>
    <property type="match status" value="1"/>
</dbReference>
<gene>
    <name evidence="1" type="ORF">Pla175_24860</name>
</gene>
<reference evidence="1 2" key="1">
    <citation type="submission" date="2019-02" db="EMBL/GenBank/DDBJ databases">
        <title>Deep-cultivation of Planctomycetes and their phenomic and genomic characterization uncovers novel biology.</title>
        <authorList>
            <person name="Wiegand S."/>
            <person name="Jogler M."/>
            <person name="Boedeker C."/>
            <person name="Pinto D."/>
            <person name="Vollmers J."/>
            <person name="Rivas-Marin E."/>
            <person name="Kohn T."/>
            <person name="Peeters S.H."/>
            <person name="Heuer A."/>
            <person name="Rast P."/>
            <person name="Oberbeckmann S."/>
            <person name="Bunk B."/>
            <person name="Jeske O."/>
            <person name="Meyerdierks A."/>
            <person name="Storesund J.E."/>
            <person name="Kallscheuer N."/>
            <person name="Luecker S."/>
            <person name="Lage O.M."/>
            <person name="Pohl T."/>
            <person name="Merkel B.J."/>
            <person name="Hornburger P."/>
            <person name="Mueller R.-W."/>
            <person name="Bruemmer F."/>
            <person name="Labrenz M."/>
            <person name="Spormann A.M."/>
            <person name="Op den Camp H."/>
            <person name="Overmann J."/>
            <person name="Amann R."/>
            <person name="Jetten M.S.M."/>
            <person name="Mascher T."/>
            <person name="Medema M.H."/>
            <person name="Devos D.P."/>
            <person name="Kaster A.-K."/>
            <person name="Ovreas L."/>
            <person name="Rohde M."/>
            <person name="Galperin M.Y."/>
            <person name="Jogler C."/>
        </authorList>
    </citation>
    <scope>NUCLEOTIDE SEQUENCE [LARGE SCALE GENOMIC DNA]</scope>
    <source>
        <strain evidence="1 2">Pla175</strain>
    </source>
</reference>
<dbReference type="GO" id="GO:0008270">
    <property type="term" value="F:zinc ion binding"/>
    <property type="evidence" value="ECO:0007669"/>
    <property type="project" value="InterPro"/>
</dbReference>
<dbReference type="RefSeq" id="WP_145284939.1">
    <property type="nucleotide sequence ID" value="NZ_CP036291.1"/>
</dbReference>
<protein>
    <submittedName>
        <fullName evidence="1">Uncharacterized protein</fullName>
    </submittedName>
</protein>
<organism evidence="1 2">
    <name type="scientific">Pirellulimonas nuda</name>
    <dbReference type="NCBI Taxonomy" id="2528009"/>
    <lineage>
        <taxon>Bacteria</taxon>
        <taxon>Pseudomonadati</taxon>
        <taxon>Planctomycetota</taxon>
        <taxon>Planctomycetia</taxon>
        <taxon>Pirellulales</taxon>
        <taxon>Lacipirellulaceae</taxon>
        <taxon>Pirellulimonas</taxon>
    </lineage>
</organism>
<proteinExistence type="predicted"/>